<sequence>MPHIMHAWGPLMLSLDGLVADLVDRCTGDEQHPGDGGLGLIHRLDTLGLRTRHPADGGHTPPGSRPPTSLEAVTWSQHVKTEAIGLDM</sequence>
<evidence type="ECO:0000256" key="1">
    <source>
        <dbReference type="SAM" id="MobiDB-lite"/>
    </source>
</evidence>
<name>A0ABP9JE81_9ACTN</name>
<accession>A0ABP9JE81</accession>
<organism evidence="2 3">
    <name type="scientific">Streptomyces siamensis</name>
    <dbReference type="NCBI Taxonomy" id="1274986"/>
    <lineage>
        <taxon>Bacteria</taxon>
        <taxon>Bacillati</taxon>
        <taxon>Actinomycetota</taxon>
        <taxon>Actinomycetes</taxon>
        <taxon>Kitasatosporales</taxon>
        <taxon>Streptomycetaceae</taxon>
        <taxon>Streptomyces</taxon>
    </lineage>
</organism>
<feature type="region of interest" description="Disordered" evidence="1">
    <location>
        <begin position="50"/>
        <end position="72"/>
    </location>
</feature>
<gene>
    <name evidence="2" type="ORF">GCM10023335_68080</name>
</gene>
<keyword evidence="3" id="KW-1185">Reference proteome</keyword>
<proteinExistence type="predicted"/>
<comment type="caution">
    <text evidence="2">The sequence shown here is derived from an EMBL/GenBank/DDBJ whole genome shotgun (WGS) entry which is preliminary data.</text>
</comment>
<dbReference type="EMBL" id="BAABKB010000031">
    <property type="protein sequence ID" value="GAA5029235.1"/>
    <property type="molecule type" value="Genomic_DNA"/>
</dbReference>
<evidence type="ECO:0000313" key="3">
    <source>
        <dbReference type="Proteomes" id="UP001501759"/>
    </source>
</evidence>
<evidence type="ECO:0000313" key="2">
    <source>
        <dbReference type="EMBL" id="GAA5029235.1"/>
    </source>
</evidence>
<reference evidence="3" key="1">
    <citation type="journal article" date="2019" name="Int. J. Syst. Evol. Microbiol.">
        <title>The Global Catalogue of Microorganisms (GCM) 10K type strain sequencing project: providing services to taxonomists for standard genome sequencing and annotation.</title>
        <authorList>
            <consortium name="The Broad Institute Genomics Platform"/>
            <consortium name="The Broad Institute Genome Sequencing Center for Infectious Disease"/>
            <person name="Wu L."/>
            <person name="Ma J."/>
        </authorList>
    </citation>
    <scope>NUCLEOTIDE SEQUENCE [LARGE SCALE GENOMIC DNA]</scope>
    <source>
        <strain evidence="3">JCM 18409</strain>
    </source>
</reference>
<dbReference type="Proteomes" id="UP001501759">
    <property type="component" value="Unassembled WGS sequence"/>
</dbReference>
<protein>
    <submittedName>
        <fullName evidence="2">Uncharacterized protein</fullName>
    </submittedName>
</protein>